<comment type="caution">
    <text evidence="1">The sequence shown here is derived from an EMBL/GenBank/DDBJ whole genome shotgun (WGS) entry which is preliminary data.</text>
</comment>
<sequence>MKQIYFLFVVLLVVMTACGGKKEASVDAEQLMFQIDSVDHVTGLQRMQVSRIDQHIVSGGKKYNLFIERAPSDSLPSVKSDLGIFADNRIIVRISRENGSRVFAKTFTKQSFSGFVSADHLRHFILEGVVFDEEKTREGKNIILAASVSYPQTDLYIPFSITITPEGKMSISKNEDMEELPPMLGDSLN</sequence>
<dbReference type="InterPro" id="IPR031762">
    <property type="entry name" value="DUF4738"/>
</dbReference>
<dbReference type="Gene3D" id="2.40.128.510">
    <property type="entry name" value="Protein of unknown function DUF4738"/>
    <property type="match status" value="1"/>
</dbReference>
<evidence type="ECO:0008006" key="3">
    <source>
        <dbReference type="Google" id="ProtNLM"/>
    </source>
</evidence>
<dbReference type="EMBL" id="JNHM01000012">
    <property type="protein sequence ID" value="KDS55546.1"/>
    <property type="molecule type" value="Genomic_DNA"/>
</dbReference>
<dbReference type="GeneID" id="5303406"/>
<dbReference type="Pfam" id="PF15889">
    <property type="entry name" value="DUF4738"/>
    <property type="match status" value="1"/>
</dbReference>
<dbReference type="PATRIC" id="fig|1339352.3.peg.814"/>
<reference evidence="1 2" key="1">
    <citation type="submission" date="2014-04" db="EMBL/GenBank/DDBJ databases">
        <authorList>
            <person name="Sears C."/>
            <person name="Carroll K."/>
            <person name="Sack B.R."/>
            <person name="Qadri F."/>
            <person name="Myers L.L."/>
            <person name="Chung G.-T."/>
            <person name="Escheverria P."/>
            <person name="Fraser C.M."/>
            <person name="Sadzewicz L."/>
            <person name="Shefchek K.A."/>
            <person name="Tallon L."/>
            <person name="Das S.P."/>
            <person name="Daugherty S."/>
            <person name="Mongodin E.F."/>
        </authorList>
    </citation>
    <scope>NUCLEOTIDE SEQUENCE [LARGE SCALE GENOMIC DNA]</scope>
    <source>
        <strain evidence="1 2">3975 RP4</strain>
    </source>
</reference>
<evidence type="ECO:0000313" key="1">
    <source>
        <dbReference type="EMBL" id="KDS55546.1"/>
    </source>
</evidence>
<protein>
    <recommendedName>
        <fullName evidence="3">DUF4738 domain-containing protein</fullName>
    </recommendedName>
</protein>
<accession>A0A069SLH1</accession>
<evidence type="ECO:0000313" key="2">
    <source>
        <dbReference type="Proteomes" id="UP000027661"/>
    </source>
</evidence>
<dbReference type="DNASU" id="5303406"/>
<dbReference type="PROSITE" id="PS51257">
    <property type="entry name" value="PROKAR_LIPOPROTEIN"/>
    <property type="match status" value="1"/>
</dbReference>
<dbReference type="AlphaFoldDB" id="A0A069SLH1"/>
<name>A0A069SLH1_PHOVU</name>
<dbReference type="Proteomes" id="UP000027661">
    <property type="component" value="Unassembled WGS sequence"/>
</dbReference>
<dbReference type="RefSeq" id="WP_005841778.1">
    <property type="nucleotide sequence ID" value="NZ_JNHM01000012.1"/>
</dbReference>
<gene>
    <name evidence="1" type="ORF">M099_0842</name>
</gene>
<organism evidence="1 2">
    <name type="scientific">Phocaeicola vulgatus str. 3975 RP4</name>
    <dbReference type="NCBI Taxonomy" id="1339352"/>
    <lineage>
        <taxon>Bacteria</taxon>
        <taxon>Pseudomonadati</taxon>
        <taxon>Bacteroidota</taxon>
        <taxon>Bacteroidia</taxon>
        <taxon>Bacteroidales</taxon>
        <taxon>Bacteroidaceae</taxon>
        <taxon>Phocaeicola</taxon>
    </lineage>
</organism>
<proteinExistence type="predicted"/>